<sequence length="117" mass="13006">MAALEMTQQKSHCGVEWQITPSINSYSTSSYFAVGPGQSCLAAAACRLSILYSSARTCSIMDLCLVPDAVSTSPILHFAFMYQVNCDWIVDMNSPILHFAFMYLVNCDWIVDMNCEL</sequence>
<reference evidence="4" key="1">
    <citation type="journal article" date="2020" name="Genome Biol.">
        <title>Gamete binning: chromosome-level and haplotype-resolved genome assembly enabled by high-throughput single-cell sequencing of gamete genomes.</title>
        <authorList>
            <person name="Campoy J.A."/>
            <person name="Sun H."/>
            <person name="Goel M."/>
            <person name="Jiao W.-B."/>
            <person name="Folz-Donahue K."/>
            <person name="Wang N."/>
            <person name="Rubio M."/>
            <person name="Liu C."/>
            <person name="Kukat C."/>
            <person name="Ruiz D."/>
            <person name="Huettel B."/>
            <person name="Schneeberger K."/>
        </authorList>
    </citation>
    <scope>NUCLEOTIDE SEQUENCE [LARGE SCALE GENOMIC DNA]</scope>
    <source>
        <strain evidence="4">cv. Rojo Pasion</strain>
    </source>
</reference>
<proteinExistence type="predicted"/>
<dbReference type="Proteomes" id="UP000507222">
    <property type="component" value="Unassembled WGS sequence"/>
</dbReference>
<evidence type="ECO:0000313" key="4">
    <source>
        <dbReference type="Proteomes" id="UP000507245"/>
    </source>
</evidence>
<accession>A0A6J5U5V8</accession>
<gene>
    <name evidence="1" type="ORF">CURHAP_LOCUS17294</name>
    <name evidence="2" type="ORF">ORAREDHAP_LOCUS16899</name>
</gene>
<reference evidence="1 3" key="2">
    <citation type="submission" date="2020-05" db="EMBL/GenBank/DDBJ databases">
        <authorList>
            <person name="Campoy J."/>
            <person name="Schneeberger K."/>
            <person name="Spophaly S."/>
        </authorList>
    </citation>
    <scope>NUCLEOTIDE SEQUENCE [LARGE SCALE GENOMIC DNA]</scope>
    <source>
        <strain evidence="1">PruArmRojPasFocal</strain>
    </source>
</reference>
<dbReference type="EMBL" id="CAEKDK010000002">
    <property type="protein sequence ID" value="CAB4270967.1"/>
    <property type="molecule type" value="Genomic_DNA"/>
</dbReference>
<keyword evidence="4" id="KW-1185">Reference proteome</keyword>
<dbReference type="Proteomes" id="UP000507245">
    <property type="component" value="Unassembled WGS sequence"/>
</dbReference>
<protein>
    <submittedName>
        <fullName evidence="1">Uncharacterized protein</fullName>
    </submittedName>
</protein>
<evidence type="ECO:0000313" key="2">
    <source>
        <dbReference type="EMBL" id="CAB4301395.1"/>
    </source>
</evidence>
<evidence type="ECO:0000313" key="3">
    <source>
        <dbReference type="Proteomes" id="UP000507222"/>
    </source>
</evidence>
<name>A0A6J5U5V8_PRUAR</name>
<organism evidence="1 3">
    <name type="scientific">Prunus armeniaca</name>
    <name type="common">Apricot</name>
    <name type="synonym">Armeniaca vulgaris</name>
    <dbReference type="NCBI Taxonomy" id="36596"/>
    <lineage>
        <taxon>Eukaryota</taxon>
        <taxon>Viridiplantae</taxon>
        <taxon>Streptophyta</taxon>
        <taxon>Embryophyta</taxon>
        <taxon>Tracheophyta</taxon>
        <taxon>Spermatophyta</taxon>
        <taxon>Magnoliopsida</taxon>
        <taxon>eudicotyledons</taxon>
        <taxon>Gunneridae</taxon>
        <taxon>Pentapetalae</taxon>
        <taxon>rosids</taxon>
        <taxon>fabids</taxon>
        <taxon>Rosales</taxon>
        <taxon>Rosaceae</taxon>
        <taxon>Amygdaloideae</taxon>
        <taxon>Amygdaleae</taxon>
        <taxon>Prunus</taxon>
    </lineage>
</organism>
<dbReference type="AlphaFoldDB" id="A0A6J5U5V8"/>
<evidence type="ECO:0000313" key="1">
    <source>
        <dbReference type="EMBL" id="CAB4270967.1"/>
    </source>
</evidence>
<dbReference type="EMBL" id="CAEKKB010000002">
    <property type="protein sequence ID" value="CAB4301395.1"/>
    <property type="molecule type" value="Genomic_DNA"/>
</dbReference>